<protein>
    <submittedName>
        <fullName evidence="1">Uncharacterized protein</fullName>
    </submittedName>
</protein>
<name>A0A3M8HA20_9BACI</name>
<dbReference type="Proteomes" id="UP000279909">
    <property type="component" value="Unassembled WGS sequence"/>
</dbReference>
<dbReference type="EMBL" id="RHLQ01000016">
    <property type="protein sequence ID" value="RNC99285.1"/>
    <property type="molecule type" value="Genomic_DNA"/>
</dbReference>
<gene>
    <name evidence="1" type="ORF">EC501_08045</name>
</gene>
<accession>A0A3M8HA20</accession>
<reference evidence="1 2" key="1">
    <citation type="journal article" date="2014" name="Int. J. Syst. Evol. Microbiol.">
        <title>Lysinibacillus halotolerans sp. nov., isolated from saline-alkaline soil.</title>
        <authorList>
            <person name="Kong D."/>
            <person name="Wang Y."/>
            <person name="Zhao B."/>
            <person name="Li Y."/>
            <person name="Song J."/>
            <person name="Zhai Y."/>
            <person name="Zhang C."/>
            <person name="Wang H."/>
            <person name="Chen X."/>
            <person name="Zhao B."/>
            <person name="Ruan Z."/>
        </authorList>
    </citation>
    <scope>NUCLEOTIDE SEQUENCE [LARGE SCALE GENOMIC DNA]</scope>
    <source>
        <strain evidence="1 2">MCCC 1A12703</strain>
    </source>
</reference>
<dbReference type="AlphaFoldDB" id="A0A3M8HA20"/>
<organism evidence="1 2">
    <name type="scientific">Lysinibacillus halotolerans</name>
    <dbReference type="NCBI Taxonomy" id="1368476"/>
    <lineage>
        <taxon>Bacteria</taxon>
        <taxon>Bacillati</taxon>
        <taxon>Bacillota</taxon>
        <taxon>Bacilli</taxon>
        <taxon>Bacillales</taxon>
        <taxon>Bacillaceae</taxon>
        <taxon>Lysinibacillus</taxon>
    </lineage>
</organism>
<evidence type="ECO:0000313" key="1">
    <source>
        <dbReference type="EMBL" id="RNC99285.1"/>
    </source>
</evidence>
<evidence type="ECO:0000313" key="2">
    <source>
        <dbReference type="Proteomes" id="UP000279909"/>
    </source>
</evidence>
<proteinExistence type="predicted"/>
<comment type="caution">
    <text evidence="1">The sequence shown here is derived from an EMBL/GenBank/DDBJ whole genome shotgun (WGS) entry which is preliminary data.</text>
</comment>
<sequence length="76" mass="9003">MEKYELPLYEQVWRVESIIGNSIIRNLYSTSYSSKHFLGENIALFEKHLKKELLELDQRGIFTEKMNLSIKLALKN</sequence>
<keyword evidence="2" id="KW-1185">Reference proteome</keyword>